<keyword evidence="6" id="KW-1185">Reference proteome</keyword>
<proteinExistence type="predicted"/>
<dbReference type="GO" id="GO:0004757">
    <property type="term" value="F:sepiapterin reductase (NADP+) activity"/>
    <property type="evidence" value="ECO:0007669"/>
    <property type="project" value="TreeGrafter"/>
</dbReference>
<dbReference type="AlphaFoldDB" id="A0A6N6RH92"/>
<dbReference type="InterPro" id="IPR051721">
    <property type="entry name" value="Biopterin_syn/organic_redct"/>
</dbReference>
<dbReference type="InterPro" id="IPR020904">
    <property type="entry name" value="Sc_DH/Rdtase_CS"/>
</dbReference>
<dbReference type="InterPro" id="IPR036291">
    <property type="entry name" value="NAD(P)-bd_dom_sf"/>
</dbReference>
<gene>
    <name evidence="5" type="ORF">F8C67_10170</name>
</gene>
<evidence type="ECO:0000313" key="5">
    <source>
        <dbReference type="EMBL" id="KAB2808642.1"/>
    </source>
</evidence>
<dbReference type="InterPro" id="IPR002347">
    <property type="entry name" value="SDR_fam"/>
</dbReference>
<dbReference type="RefSeq" id="WP_151667737.1">
    <property type="nucleotide sequence ID" value="NZ_WBVO01000008.1"/>
</dbReference>
<name>A0A6N6RH92_9FLAO</name>
<sequence length="231" mass="25309">MSTVVHITGTSSGLGKGLAEFFCAQSDTLVHGYSRRTSIEHPNYTHHKVDLTEVGSELSLELNPNAKREILINNAGWLGPVNPIGSLDSTSISSLFELNVSAVMRWTNQFSKNSKASNRVVVSISSGAAQYPIPSWSAYCASKAAVDMMTRVWAEEEKGIQFFSIAPGVVDTEMQADIRSKSAEEFPEIERFKSMHEAGELKSPNEVAEIIGKMALWPDRAPSNVFSVRDL</sequence>
<evidence type="ECO:0000256" key="3">
    <source>
        <dbReference type="ARBA" id="ARBA00022857"/>
    </source>
</evidence>
<evidence type="ECO:0000313" key="6">
    <source>
        <dbReference type="Proteomes" id="UP000468650"/>
    </source>
</evidence>
<accession>A0A6N6RH92</accession>
<dbReference type="PROSITE" id="PS00061">
    <property type="entry name" value="ADH_SHORT"/>
    <property type="match status" value="1"/>
</dbReference>
<keyword evidence="3" id="KW-0521">NADP</keyword>
<keyword evidence="4" id="KW-0560">Oxidoreductase</keyword>
<dbReference type="GO" id="GO:0006729">
    <property type="term" value="P:tetrahydrobiopterin biosynthetic process"/>
    <property type="evidence" value="ECO:0007669"/>
    <property type="project" value="TreeGrafter"/>
</dbReference>
<dbReference type="PRINTS" id="PR00081">
    <property type="entry name" value="GDHRDH"/>
</dbReference>
<evidence type="ECO:0000256" key="1">
    <source>
        <dbReference type="ARBA" id="ARBA00004496"/>
    </source>
</evidence>
<protein>
    <submittedName>
        <fullName evidence="5">SDR family NAD(P)-dependent oxidoreductase</fullName>
    </submittedName>
</protein>
<evidence type="ECO:0000256" key="2">
    <source>
        <dbReference type="ARBA" id="ARBA00022490"/>
    </source>
</evidence>
<dbReference type="SUPFAM" id="SSF51735">
    <property type="entry name" value="NAD(P)-binding Rossmann-fold domains"/>
    <property type="match status" value="1"/>
</dbReference>
<dbReference type="EMBL" id="WBVO01000008">
    <property type="protein sequence ID" value="KAB2808642.1"/>
    <property type="molecule type" value="Genomic_DNA"/>
</dbReference>
<reference evidence="5 6" key="1">
    <citation type="submission" date="2019-09" db="EMBL/GenBank/DDBJ databases">
        <title>Genomes of family Cryomorphaceae.</title>
        <authorList>
            <person name="Bowman J.P."/>
        </authorList>
    </citation>
    <scope>NUCLEOTIDE SEQUENCE [LARGE SCALE GENOMIC DNA]</scope>
    <source>
        <strain evidence="5 6">LMG 25704</strain>
    </source>
</reference>
<dbReference type="OrthoDB" id="9794387at2"/>
<dbReference type="PANTHER" id="PTHR44085">
    <property type="entry name" value="SEPIAPTERIN REDUCTASE"/>
    <property type="match status" value="1"/>
</dbReference>
<dbReference type="PANTHER" id="PTHR44085:SF2">
    <property type="entry name" value="SEPIAPTERIN REDUCTASE"/>
    <property type="match status" value="1"/>
</dbReference>
<dbReference type="Pfam" id="PF00106">
    <property type="entry name" value="adh_short"/>
    <property type="match status" value="1"/>
</dbReference>
<organism evidence="5 6">
    <name type="scientific">Phaeocystidibacter luteus</name>
    <dbReference type="NCBI Taxonomy" id="911197"/>
    <lineage>
        <taxon>Bacteria</taxon>
        <taxon>Pseudomonadati</taxon>
        <taxon>Bacteroidota</taxon>
        <taxon>Flavobacteriia</taxon>
        <taxon>Flavobacteriales</taxon>
        <taxon>Phaeocystidibacteraceae</taxon>
        <taxon>Phaeocystidibacter</taxon>
    </lineage>
</organism>
<keyword evidence="2" id="KW-0963">Cytoplasm</keyword>
<evidence type="ECO:0000256" key="4">
    <source>
        <dbReference type="ARBA" id="ARBA00023002"/>
    </source>
</evidence>
<dbReference type="Gene3D" id="3.40.50.720">
    <property type="entry name" value="NAD(P)-binding Rossmann-like Domain"/>
    <property type="match status" value="1"/>
</dbReference>
<dbReference type="Proteomes" id="UP000468650">
    <property type="component" value="Unassembled WGS sequence"/>
</dbReference>
<comment type="subcellular location">
    <subcellularLocation>
        <location evidence="1">Cytoplasm</location>
    </subcellularLocation>
</comment>
<dbReference type="GO" id="GO:0005737">
    <property type="term" value="C:cytoplasm"/>
    <property type="evidence" value="ECO:0007669"/>
    <property type="project" value="UniProtKB-SubCell"/>
</dbReference>
<comment type="caution">
    <text evidence="5">The sequence shown here is derived from an EMBL/GenBank/DDBJ whole genome shotgun (WGS) entry which is preliminary data.</text>
</comment>